<dbReference type="AlphaFoldDB" id="A0ABD0U932"/>
<gene>
    <name evidence="2" type="ORF">M5K25_020067</name>
</gene>
<feature type="region of interest" description="Disordered" evidence="1">
    <location>
        <begin position="137"/>
        <end position="158"/>
    </location>
</feature>
<dbReference type="EMBL" id="JANQDX010000016">
    <property type="protein sequence ID" value="KAL0909220.1"/>
    <property type="molecule type" value="Genomic_DNA"/>
</dbReference>
<evidence type="ECO:0000313" key="3">
    <source>
        <dbReference type="Proteomes" id="UP001552299"/>
    </source>
</evidence>
<comment type="caution">
    <text evidence="2">The sequence shown here is derived from an EMBL/GenBank/DDBJ whole genome shotgun (WGS) entry which is preliminary data.</text>
</comment>
<reference evidence="2 3" key="1">
    <citation type="journal article" date="2024" name="Plant Biotechnol. J.">
        <title>Dendrobium thyrsiflorum genome and its molecular insights into genes involved in important horticultural traits.</title>
        <authorList>
            <person name="Chen B."/>
            <person name="Wang J.Y."/>
            <person name="Zheng P.J."/>
            <person name="Li K.L."/>
            <person name="Liang Y.M."/>
            <person name="Chen X.F."/>
            <person name="Zhang C."/>
            <person name="Zhao X."/>
            <person name="He X."/>
            <person name="Zhang G.Q."/>
            <person name="Liu Z.J."/>
            <person name="Xu Q."/>
        </authorList>
    </citation>
    <scope>NUCLEOTIDE SEQUENCE [LARGE SCALE GENOMIC DNA]</scope>
    <source>
        <strain evidence="2">GZMU011</strain>
    </source>
</reference>
<evidence type="ECO:0000313" key="2">
    <source>
        <dbReference type="EMBL" id="KAL0909220.1"/>
    </source>
</evidence>
<feature type="compositionally biased region" description="Basic and acidic residues" evidence="1">
    <location>
        <begin position="139"/>
        <end position="149"/>
    </location>
</feature>
<dbReference type="Proteomes" id="UP001552299">
    <property type="component" value="Unassembled WGS sequence"/>
</dbReference>
<accession>A0ABD0U932</accession>
<sequence>MGSNRTGARARAVERSYWKSWSATGIEVDGGWSDDELDQDPMVLSSRAIVVPGLLRGDKLIVCIMSSPSIICGQAALSVDLLVLLASVYFPHSPAFCLFTKSGSLADVRDLVEEARKRKKDGYLRNEQAPVVFVPFDPTEERQGGDGRTKMPLSPTVAGSEQHPFGAGYVLSGGSIQFGEPSSQPLGFSHSISSGSLVQLQFGDGTRSFWAPNRGQMLQSRRSQSREDLSSSVEAHMVKV</sequence>
<name>A0ABD0U932_DENTH</name>
<keyword evidence="3" id="KW-1185">Reference proteome</keyword>
<feature type="region of interest" description="Disordered" evidence="1">
    <location>
        <begin position="216"/>
        <end position="240"/>
    </location>
</feature>
<evidence type="ECO:0000256" key="1">
    <source>
        <dbReference type="SAM" id="MobiDB-lite"/>
    </source>
</evidence>
<proteinExistence type="predicted"/>
<protein>
    <submittedName>
        <fullName evidence="2">Uncharacterized protein</fullName>
    </submittedName>
</protein>
<organism evidence="2 3">
    <name type="scientific">Dendrobium thyrsiflorum</name>
    <name type="common">Pinecone-like raceme dendrobium</name>
    <name type="synonym">Orchid</name>
    <dbReference type="NCBI Taxonomy" id="117978"/>
    <lineage>
        <taxon>Eukaryota</taxon>
        <taxon>Viridiplantae</taxon>
        <taxon>Streptophyta</taxon>
        <taxon>Embryophyta</taxon>
        <taxon>Tracheophyta</taxon>
        <taxon>Spermatophyta</taxon>
        <taxon>Magnoliopsida</taxon>
        <taxon>Liliopsida</taxon>
        <taxon>Asparagales</taxon>
        <taxon>Orchidaceae</taxon>
        <taxon>Epidendroideae</taxon>
        <taxon>Malaxideae</taxon>
        <taxon>Dendrobiinae</taxon>
        <taxon>Dendrobium</taxon>
    </lineage>
</organism>